<comment type="similarity">
    <text evidence="1">Belongs to the sulfatase family.</text>
</comment>
<dbReference type="EC" id="3.1.6.1" evidence="7"/>
<evidence type="ECO:0000313" key="9">
    <source>
        <dbReference type="EMBL" id="WET64341.1"/>
    </source>
</evidence>
<dbReference type="Proteomes" id="UP000095591">
    <property type="component" value="Unassembled WGS sequence"/>
</dbReference>
<evidence type="ECO:0000313" key="8">
    <source>
        <dbReference type="EMBL" id="MRY60126.1"/>
    </source>
</evidence>
<evidence type="ECO:0000256" key="2">
    <source>
        <dbReference type="ARBA" id="ARBA00022729"/>
    </source>
</evidence>
<reference evidence="7 10" key="1">
    <citation type="submission" date="2015-09" db="EMBL/GenBank/DDBJ databases">
        <authorList>
            <consortium name="Pathogen Informatics"/>
        </authorList>
    </citation>
    <scope>NUCLEOTIDE SEQUENCE [LARGE SCALE GENOMIC DNA]</scope>
    <source>
        <strain evidence="7 10">2789STDY5608872</strain>
    </source>
</reference>
<keyword evidence="8" id="KW-0808">Transferase</keyword>
<feature type="modified residue" description="3-oxoalanine (Ser)" evidence="5">
    <location>
        <position position="87"/>
    </location>
</feature>
<dbReference type="CDD" id="cd16031">
    <property type="entry name" value="G6S_like"/>
    <property type="match status" value="1"/>
</dbReference>
<name>A0A173UTE9_PARDI</name>
<evidence type="ECO:0000256" key="5">
    <source>
        <dbReference type="PIRSR" id="PIRSR600917-52"/>
    </source>
</evidence>
<protein>
    <submittedName>
        <fullName evidence="7 9">Sulfatase</fullName>
        <ecNumber evidence="7">3.1.6.1</ecNumber>
    </submittedName>
    <submittedName>
        <fullName evidence="8">Sulfatase-like hydrolase/transferase</fullName>
    </submittedName>
</protein>
<organism evidence="7 10">
    <name type="scientific">Parabacteroides distasonis</name>
    <dbReference type="NCBI Taxonomy" id="823"/>
    <lineage>
        <taxon>Bacteria</taxon>
        <taxon>Pseudomonadati</taxon>
        <taxon>Bacteroidota</taxon>
        <taxon>Bacteroidia</taxon>
        <taxon>Bacteroidales</taxon>
        <taxon>Tannerellaceae</taxon>
        <taxon>Parabacteroides</taxon>
    </lineage>
</organism>
<dbReference type="RefSeq" id="WP_005868645.1">
    <property type="nucleotide sequence ID" value="NZ_AP019729.1"/>
</dbReference>
<dbReference type="InterPro" id="IPR000917">
    <property type="entry name" value="Sulfatase_N"/>
</dbReference>
<dbReference type="EMBL" id="WKLT01000025">
    <property type="protein sequence ID" value="MRY60126.1"/>
    <property type="molecule type" value="Genomic_DNA"/>
</dbReference>
<dbReference type="PANTHER" id="PTHR43108:SF8">
    <property type="entry name" value="SD21168P"/>
    <property type="match status" value="1"/>
</dbReference>
<evidence type="ECO:0000259" key="6">
    <source>
        <dbReference type="Pfam" id="PF00884"/>
    </source>
</evidence>
<dbReference type="SUPFAM" id="SSF53649">
    <property type="entry name" value="Alkaline phosphatase-like"/>
    <property type="match status" value="1"/>
</dbReference>
<dbReference type="Pfam" id="PF00884">
    <property type="entry name" value="Sulfatase"/>
    <property type="match status" value="1"/>
</dbReference>
<keyword evidence="2" id="KW-0732">Signal</keyword>
<proteinExistence type="inferred from homology"/>
<dbReference type="InterPro" id="IPR017850">
    <property type="entry name" value="Alkaline_phosphatase_core_sf"/>
</dbReference>
<dbReference type="InterPro" id="IPR024607">
    <property type="entry name" value="Sulfatase_CS"/>
</dbReference>
<dbReference type="PROSITE" id="PS00523">
    <property type="entry name" value="SULFATASE_1"/>
    <property type="match status" value="1"/>
</dbReference>
<keyword evidence="3 7" id="KW-0378">Hydrolase</keyword>
<evidence type="ECO:0000313" key="7">
    <source>
        <dbReference type="EMBL" id="CUN18094.1"/>
    </source>
</evidence>
<reference evidence="9" key="3">
    <citation type="submission" date="2023-03" db="EMBL/GenBank/DDBJ databases">
        <title>Parabacteroides distasonis, a bacteria resistant against UC.</title>
        <authorList>
            <person name="Dai W."/>
        </authorList>
    </citation>
    <scope>NUCLEOTIDE SEQUENCE</scope>
    <source>
        <strain evidence="9">F1-28</strain>
    </source>
</reference>
<gene>
    <name evidence="7" type="ORF">ERS852429_02322</name>
    <name evidence="8" type="ORF">GKD59_19950</name>
    <name evidence="9" type="ORF">P2T59_22095</name>
</gene>
<dbReference type="AlphaFoldDB" id="A0A173UTE9"/>
<dbReference type="EMBL" id="CP120353">
    <property type="protein sequence ID" value="WET64341.1"/>
    <property type="molecule type" value="Genomic_DNA"/>
</dbReference>
<evidence type="ECO:0000256" key="3">
    <source>
        <dbReference type="ARBA" id="ARBA00022801"/>
    </source>
</evidence>
<evidence type="ECO:0000313" key="11">
    <source>
        <dbReference type="Proteomes" id="UP000463337"/>
    </source>
</evidence>
<evidence type="ECO:0000256" key="4">
    <source>
        <dbReference type="ARBA" id="ARBA00023180"/>
    </source>
</evidence>
<dbReference type="Proteomes" id="UP001221009">
    <property type="component" value="Chromosome"/>
</dbReference>
<dbReference type="EMBL" id="CYXP01000005">
    <property type="protein sequence ID" value="CUN18094.1"/>
    <property type="molecule type" value="Genomic_DNA"/>
</dbReference>
<feature type="domain" description="Sulfatase N-terminal" evidence="6">
    <location>
        <begin position="39"/>
        <end position="390"/>
    </location>
</feature>
<reference evidence="8 11" key="2">
    <citation type="journal article" date="2019" name="Nat. Med.">
        <title>A library of human gut bacterial isolates paired with longitudinal multiomics data enables mechanistic microbiome research.</title>
        <authorList>
            <person name="Poyet M."/>
            <person name="Groussin M."/>
            <person name="Gibbons S.M."/>
            <person name="Avila-Pacheco J."/>
            <person name="Jiang X."/>
            <person name="Kearney S.M."/>
            <person name="Perrotta A.R."/>
            <person name="Berdy B."/>
            <person name="Zhao S."/>
            <person name="Lieberman T.D."/>
            <person name="Swanson P.K."/>
            <person name="Smith M."/>
            <person name="Roesemann S."/>
            <person name="Alexander J.E."/>
            <person name="Rich S.A."/>
            <person name="Livny J."/>
            <person name="Vlamakis H."/>
            <person name="Clish C."/>
            <person name="Bullock K."/>
            <person name="Deik A."/>
            <person name="Scott J."/>
            <person name="Pierce K.A."/>
            <person name="Xavier R.J."/>
            <person name="Alm E.J."/>
        </authorList>
    </citation>
    <scope>NUCLEOTIDE SEQUENCE [LARGE SCALE GENOMIC DNA]</scope>
    <source>
        <strain evidence="8 11">BIOML-A41</strain>
    </source>
</reference>
<keyword evidence="4" id="KW-0325">Glycoprotein</keyword>
<dbReference type="Gene3D" id="3.40.720.10">
    <property type="entry name" value="Alkaline Phosphatase, subunit A"/>
    <property type="match status" value="1"/>
</dbReference>
<accession>A0A173UTE9</accession>
<sequence length="515" mass="59746">MNTNINNTLFSLTIVSQCLACQPKNQEADNTSQKTKPLNVVFILSDDHRYDYMGFMNTIPWLETPNMDRMAKEGAHIKNAFVTTSLSSPSRASILTGMYSHSHKVVDNAAPLPDGLIFFPQYLQECGYKTAFFGKWHMGNDSGAPQPGFDHWEGFKGQGEYYNPRINTNGEWIQYKDSTYVTDLLTDHAIQFMKEQKQADKPFFVYLSHKGVHDNFSAAKRHKDCYKNKELVLPPNFNTPHYGIKELPTIDKKTGKAAFGKEYYGEKMAPDWVKSQRESWHGVDYSYHGRPWDVQVRKYCETLRSVDESIGSVLDYLKEAGLDDNTLVIYMGDNGFAWGEHGLIDKRQFYEESVRVPMLVRCPSMFEGGKVIENMVQNVDVAPTIMACAGLEKAEQMVGYSFLPLLKGEKVDWRDHIFYEYYWEYEFPQTPTMHGIRTDRYKYIRYHGVWDTNEFYDLQNDPYETTNLIAEPEYKETIKQLNAQIYDWLESTDGMNIPLKRTVRPHTDHRNQGHY</sequence>
<dbReference type="GO" id="GO:0016740">
    <property type="term" value="F:transferase activity"/>
    <property type="evidence" value="ECO:0007669"/>
    <property type="project" value="UniProtKB-KW"/>
</dbReference>
<dbReference type="GO" id="GO:0004065">
    <property type="term" value="F:arylsulfatase activity"/>
    <property type="evidence" value="ECO:0007669"/>
    <property type="project" value="UniProtKB-EC"/>
</dbReference>
<dbReference type="PANTHER" id="PTHR43108">
    <property type="entry name" value="N-ACETYLGLUCOSAMINE-6-SULFATASE FAMILY MEMBER"/>
    <property type="match status" value="1"/>
</dbReference>
<dbReference type="GeneID" id="93524071"/>
<dbReference type="Proteomes" id="UP000463337">
    <property type="component" value="Unassembled WGS sequence"/>
</dbReference>
<evidence type="ECO:0000256" key="1">
    <source>
        <dbReference type="ARBA" id="ARBA00008779"/>
    </source>
</evidence>
<evidence type="ECO:0000313" key="10">
    <source>
        <dbReference type="Proteomes" id="UP000095591"/>
    </source>
</evidence>
<comment type="PTM">
    <text evidence="5">The conversion to 3-oxoalanine (also known as C-formylglycine, FGly), of a serine or cysteine residue in prokaryotes and of a cysteine residue in eukaryotes, is critical for catalytic activity.</text>
</comment>